<organism evidence="1">
    <name type="scientific">marine metagenome</name>
    <dbReference type="NCBI Taxonomy" id="408172"/>
    <lineage>
        <taxon>unclassified sequences</taxon>
        <taxon>metagenomes</taxon>
        <taxon>ecological metagenomes</taxon>
    </lineage>
</organism>
<feature type="non-terminal residue" evidence="1">
    <location>
        <position position="1"/>
    </location>
</feature>
<evidence type="ECO:0008006" key="2">
    <source>
        <dbReference type="Google" id="ProtNLM"/>
    </source>
</evidence>
<protein>
    <recommendedName>
        <fullName evidence="2">Short-chain dehydrogenase</fullName>
    </recommendedName>
</protein>
<dbReference type="GO" id="GO:0016616">
    <property type="term" value="F:oxidoreductase activity, acting on the CH-OH group of donors, NAD or NADP as acceptor"/>
    <property type="evidence" value="ECO:0007669"/>
    <property type="project" value="TreeGrafter"/>
</dbReference>
<dbReference type="InterPro" id="IPR036291">
    <property type="entry name" value="NAD(P)-bd_dom_sf"/>
</dbReference>
<proteinExistence type="predicted"/>
<dbReference type="Gene3D" id="3.40.50.720">
    <property type="entry name" value="NAD(P)-binding Rossmann-like Domain"/>
    <property type="match status" value="1"/>
</dbReference>
<dbReference type="AlphaFoldDB" id="A0A382E526"/>
<reference evidence="1" key="1">
    <citation type="submission" date="2018-05" db="EMBL/GenBank/DDBJ databases">
        <authorList>
            <person name="Lanie J.A."/>
            <person name="Ng W.-L."/>
            <person name="Kazmierczak K.M."/>
            <person name="Andrzejewski T.M."/>
            <person name="Davidsen T.M."/>
            <person name="Wayne K.J."/>
            <person name="Tettelin H."/>
            <person name="Glass J.I."/>
            <person name="Rusch D."/>
            <person name="Podicherti R."/>
            <person name="Tsui H.-C.T."/>
            <person name="Winkler M.E."/>
        </authorList>
    </citation>
    <scope>NUCLEOTIDE SEQUENCE</scope>
</reference>
<dbReference type="InterPro" id="IPR052184">
    <property type="entry name" value="SDR_enzymes"/>
</dbReference>
<dbReference type="Pfam" id="PF13561">
    <property type="entry name" value="adh_short_C2"/>
    <property type="match status" value="1"/>
</dbReference>
<gene>
    <name evidence="1" type="ORF">METZ01_LOCUS198750</name>
</gene>
<dbReference type="EMBL" id="UINC01042786">
    <property type="protein sequence ID" value="SVB45896.1"/>
    <property type="molecule type" value="Genomic_DNA"/>
</dbReference>
<sequence length="276" mass="31110">HMHNYHKIIISISSDIGFNLAKDWLNNGDRVSGTYRTKTDQCKELEALGAKLIKCDLSDIKSIDDSIRELNKLQKWDDLVVATGSQEPIGKFIDCNIDAWSNSINVNFISQIRFIHGLLPNRNLKDSSSPSVLMFAGGGTNNATQDYSAYTISKIASIKMVELFDAEITDTSFSILGPGWVKTKIHDSTIQSKNAAGSNYFKTIEMLEAEGKKCYPMEKVIDCCNWILSSDRELVGGRNFSSVFDPWESDDIEKIKDNPNNFKLRRFGNEIFKENE</sequence>
<dbReference type="PANTHER" id="PTHR45458">
    <property type="entry name" value="SHORT-CHAIN DEHYDROGENASE/REDUCTASE SDR"/>
    <property type="match status" value="1"/>
</dbReference>
<name>A0A382E526_9ZZZZ</name>
<evidence type="ECO:0000313" key="1">
    <source>
        <dbReference type="EMBL" id="SVB45896.1"/>
    </source>
</evidence>
<dbReference type="PANTHER" id="PTHR45458:SF1">
    <property type="entry name" value="SHORT CHAIN DEHYDROGENASE"/>
    <property type="match status" value="1"/>
</dbReference>
<dbReference type="SUPFAM" id="SSF51735">
    <property type="entry name" value="NAD(P)-binding Rossmann-fold domains"/>
    <property type="match status" value="1"/>
</dbReference>
<dbReference type="InterPro" id="IPR002347">
    <property type="entry name" value="SDR_fam"/>
</dbReference>
<accession>A0A382E526</accession>